<evidence type="ECO:0000256" key="2">
    <source>
        <dbReference type="SAM" id="MobiDB-lite"/>
    </source>
</evidence>
<dbReference type="Pfam" id="PF05970">
    <property type="entry name" value="PIF1"/>
    <property type="match status" value="1"/>
</dbReference>
<feature type="domain" description="DNA helicase Pif1-like 2B" evidence="6">
    <location>
        <begin position="611"/>
        <end position="654"/>
    </location>
</feature>
<reference evidence="7 8" key="2">
    <citation type="submission" date="2020-07" db="EMBL/GenBank/DDBJ databases">
        <title>Genome assembly of wild tea tree DASZ reveals pedigree and selection history of tea varieties.</title>
        <authorList>
            <person name="Zhang W."/>
        </authorList>
    </citation>
    <scope>NUCLEOTIDE SEQUENCE [LARGE SCALE GENOMIC DNA]</scope>
    <source>
        <strain evidence="8">cv. G240</strain>
        <tissue evidence="7">Leaf</tissue>
    </source>
</reference>
<feature type="region of interest" description="Disordered" evidence="2">
    <location>
        <begin position="900"/>
        <end position="929"/>
    </location>
</feature>
<feature type="compositionally biased region" description="Basic and acidic residues" evidence="2">
    <location>
        <begin position="900"/>
        <end position="916"/>
    </location>
</feature>
<sequence length="1243" mass="140629">MPVFLLFLVLTLLVQFLQQRNVGVVIRDEHDFNVVRISNAMEKENAKAMSKGKEKFSYIVENAIHWMDEKLAQSSRKRPLFGTCCSKGKTRLPLLMTPPPPLQALYDGDDDQARSFRRYTRVYNAANAFTSLGATLDPRVLRGSGPKPFIIHGELRHRTGSLLPQPGQDATYAQLYIYDPNSALEVRNRRNPHLQKDVLKTIQDNSMAITRYNQHPDIFLTMTANPNWPEITSALLQHQKAIDRPDLIARGYDRTTMVLGLINEIQQYLDARYIGPPEAAWRIFGHHLHAEMPTVVRLALHLPGMHHVLFNPNDSLEMILSRAAQQKSTLTACVARGLLEDDEEWIQCLKEAAVMKTGYQLRRLFCIILTQCFPLQPHALWNQFSMHICDDLAHKLRTLFAISNPTEAQIEDYGLYLLNQMLQESGKSLIDFPPMPQPTANWSATVGNRLIFEHQQLHNEAQQTDVQITIDRLNNGQRTAYNAITSSVFESKGTIFFLNGGAGTRKTFLYNTIALKCRSLGHTVVTMASSGIASLLLIGTNPQEIIKIPSIIHKCQDLKELLSAVYPQLDMVDTSTPSFLMERNTYTYLAADKMVEDDEIDPSITNRYPNEFLNPLDPSGLPAFKVELKVGCPIMFLRNIALKDGLCNGTRLMVSRCDTRIIEARILTREKFGNLAFIPRISLTLSSVEMPFRMTRHQFPIRLAYALTINKSQGQSVNLLGLICVHLEICADRWDSNTRCRETNGSRFGAQKVIGLKRSLEERNTGLPEYLLPVQLASSVGSLTDKTLSSRLIRSPSMANNDEILLSAIDGATPKFTRRREGHPAILPVANLDTFTGGQSGDARDKRGRSYGHSRSPDGHRRRRESHARRLEHKLRDQDAVIRRMAAEMEELKRHVKGKDVDGVVGDSDVRTEKSSAQDSTYQPSRPVTTSRYSYSACSEDLRAVLKERARRREAQRVPAFQRLSYRVHASEEVGMPPPRLAAPLLVDTDLARLSATPFSLEIETTPLSAGFHQLKFTLYDGKTDPYMHVSHFRQVMAGRRRNDALMCLIFPSSLGKLGLKWFERLPEGSIERWQWLAEAFVTRFKTNTKTPKEVDHLLSVRMEPSDTLKAYNSRYWDTFNEILDCPVNLAITQYKRGLPLGYRLKDSLTMSQQTSMWHLMQRINEHIRVEDDAATSTAETTSMAMGKWATGEICADRWDSSTKCRETNGGRFGAQKIFMVRGTMTLTNVLGVSHKLMVGVLT</sequence>
<organism evidence="7 8">
    <name type="scientific">Camellia sinensis</name>
    <name type="common">Tea plant</name>
    <name type="synonym">Thea sinensis</name>
    <dbReference type="NCBI Taxonomy" id="4442"/>
    <lineage>
        <taxon>Eukaryota</taxon>
        <taxon>Viridiplantae</taxon>
        <taxon>Streptophyta</taxon>
        <taxon>Embryophyta</taxon>
        <taxon>Tracheophyta</taxon>
        <taxon>Spermatophyta</taxon>
        <taxon>Magnoliopsida</taxon>
        <taxon>eudicotyledons</taxon>
        <taxon>Gunneridae</taxon>
        <taxon>Pentapetalae</taxon>
        <taxon>asterids</taxon>
        <taxon>Ericales</taxon>
        <taxon>Theaceae</taxon>
        <taxon>Camellia</taxon>
    </lineage>
</organism>
<dbReference type="AlphaFoldDB" id="A0A7J7G2F8"/>
<dbReference type="PANTHER" id="PTHR10492:SF95">
    <property type="entry name" value="HELITRON HELICASE-LIKE DOMAIN-CONTAINING PROTEIN"/>
    <property type="match status" value="1"/>
</dbReference>
<dbReference type="GO" id="GO:0006310">
    <property type="term" value="P:DNA recombination"/>
    <property type="evidence" value="ECO:0007669"/>
    <property type="project" value="UniProtKB-KW"/>
</dbReference>
<evidence type="ECO:0000256" key="1">
    <source>
        <dbReference type="RuleBase" id="RU363044"/>
    </source>
</evidence>
<comment type="catalytic activity">
    <reaction evidence="1">
        <text>ATP + H2O = ADP + phosphate + H(+)</text>
        <dbReference type="Rhea" id="RHEA:13065"/>
        <dbReference type="ChEBI" id="CHEBI:15377"/>
        <dbReference type="ChEBI" id="CHEBI:15378"/>
        <dbReference type="ChEBI" id="CHEBI:30616"/>
        <dbReference type="ChEBI" id="CHEBI:43474"/>
        <dbReference type="ChEBI" id="CHEBI:456216"/>
        <dbReference type="EC" id="5.6.2.3"/>
    </reaction>
</comment>
<keyword evidence="8" id="KW-1185">Reference proteome</keyword>
<keyword evidence="1" id="KW-0347">Helicase</keyword>
<dbReference type="Proteomes" id="UP000593564">
    <property type="component" value="Unassembled WGS sequence"/>
</dbReference>
<evidence type="ECO:0000259" key="4">
    <source>
        <dbReference type="Pfam" id="PF05970"/>
    </source>
</evidence>
<gene>
    <name evidence="7" type="ORF">HYC85_029645</name>
</gene>
<evidence type="ECO:0000313" key="8">
    <source>
        <dbReference type="Proteomes" id="UP000593564"/>
    </source>
</evidence>
<protein>
    <recommendedName>
        <fullName evidence="1">ATP-dependent DNA helicase</fullName>
        <ecNumber evidence="1">5.6.2.3</ecNumber>
    </recommendedName>
</protein>
<dbReference type="SUPFAM" id="SSF52540">
    <property type="entry name" value="P-loop containing nucleoside triphosphate hydrolases"/>
    <property type="match status" value="2"/>
</dbReference>
<dbReference type="InterPro" id="IPR027417">
    <property type="entry name" value="P-loop_NTPase"/>
</dbReference>
<evidence type="ECO:0000259" key="6">
    <source>
        <dbReference type="Pfam" id="PF21530"/>
    </source>
</evidence>
<feature type="signal peptide" evidence="3">
    <location>
        <begin position="1"/>
        <end position="19"/>
    </location>
</feature>
<keyword evidence="1" id="KW-0547">Nucleotide-binding</keyword>
<comment type="caution">
    <text evidence="7">The sequence shown here is derived from an EMBL/GenBank/DDBJ whole genome shotgun (WGS) entry which is preliminary data.</text>
</comment>
<dbReference type="InterPro" id="IPR025476">
    <property type="entry name" value="Helitron_helicase-like"/>
</dbReference>
<evidence type="ECO:0000313" key="7">
    <source>
        <dbReference type="EMBL" id="KAF5933474.1"/>
    </source>
</evidence>
<dbReference type="InterPro" id="IPR010285">
    <property type="entry name" value="DNA_helicase_pif1-like_DEAD"/>
</dbReference>
<keyword evidence="1" id="KW-0378">Hydrolase</keyword>
<keyword evidence="1" id="KW-0067">ATP-binding</keyword>
<feature type="chain" id="PRO_5029588905" description="ATP-dependent DNA helicase" evidence="3">
    <location>
        <begin position="20"/>
        <end position="1243"/>
    </location>
</feature>
<name>A0A7J7G2F8_CAMSI</name>
<dbReference type="GO" id="GO:0016787">
    <property type="term" value="F:hydrolase activity"/>
    <property type="evidence" value="ECO:0007669"/>
    <property type="project" value="UniProtKB-KW"/>
</dbReference>
<dbReference type="GO" id="GO:0005524">
    <property type="term" value="F:ATP binding"/>
    <property type="evidence" value="ECO:0007669"/>
    <property type="project" value="UniProtKB-KW"/>
</dbReference>
<comment type="cofactor">
    <cofactor evidence="1">
        <name>Mg(2+)</name>
        <dbReference type="ChEBI" id="CHEBI:18420"/>
    </cofactor>
</comment>
<dbReference type="InterPro" id="IPR049163">
    <property type="entry name" value="Pif1-like_2B_dom"/>
</dbReference>
<keyword evidence="1" id="KW-0227">DNA damage</keyword>
<dbReference type="GO" id="GO:0006281">
    <property type="term" value="P:DNA repair"/>
    <property type="evidence" value="ECO:0007669"/>
    <property type="project" value="UniProtKB-KW"/>
</dbReference>
<accession>A0A7J7G2F8</accession>
<feature type="domain" description="DNA helicase Pif1-like DEAD-box helicase" evidence="4">
    <location>
        <begin position="473"/>
        <end position="555"/>
    </location>
</feature>
<dbReference type="EC" id="5.6.2.3" evidence="1"/>
<keyword evidence="3" id="KW-0732">Signal</keyword>
<feature type="domain" description="Helitron helicase-like" evidence="5">
    <location>
        <begin position="204"/>
        <end position="255"/>
    </location>
</feature>
<keyword evidence="1" id="KW-0234">DNA repair</keyword>
<dbReference type="Pfam" id="PF14214">
    <property type="entry name" value="Helitron_like_N"/>
    <property type="match status" value="1"/>
</dbReference>
<comment type="similarity">
    <text evidence="1">Belongs to the helicase family.</text>
</comment>
<dbReference type="Pfam" id="PF21530">
    <property type="entry name" value="Pif1_2B_dom"/>
    <property type="match status" value="1"/>
</dbReference>
<dbReference type="EMBL" id="JACBKZ010000014">
    <property type="protein sequence ID" value="KAF5933474.1"/>
    <property type="molecule type" value="Genomic_DNA"/>
</dbReference>
<proteinExistence type="inferred from homology"/>
<dbReference type="GO" id="GO:0000723">
    <property type="term" value="P:telomere maintenance"/>
    <property type="evidence" value="ECO:0007669"/>
    <property type="project" value="InterPro"/>
</dbReference>
<feature type="region of interest" description="Disordered" evidence="2">
    <location>
        <begin position="830"/>
        <end position="870"/>
    </location>
</feature>
<keyword evidence="1" id="KW-0233">DNA recombination</keyword>
<reference evidence="8" key="1">
    <citation type="journal article" date="2020" name="Nat. Commun.">
        <title>Genome assembly of wild tea tree DASZ reveals pedigree and selection history of tea varieties.</title>
        <authorList>
            <person name="Zhang W."/>
            <person name="Zhang Y."/>
            <person name="Qiu H."/>
            <person name="Guo Y."/>
            <person name="Wan H."/>
            <person name="Zhang X."/>
            <person name="Scossa F."/>
            <person name="Alseekh S."/>
            <person name="Zhang Q."/>
            <person name="Wang P."/>
            <person name="Xu L."/>
            <person name="Schmidt M.H."/>
            <person name="Jia X."/>
            <person name="Li D."/>
            <person name="Zhu A."/>
            <person name="Guo F."/>
            <person name="Chen W."/>
            <person name="Ni D."/>
            <person name="Usadel B."/>
            <person name="Fernie A.R."/>
            <person name="Wen W."/>
        </authorList>
    </citation>
    <scope>NUCLEOTIDE SEQUENCE [LARGE SCALE GENOMIC DNA]</scope>
    <source>
        <strain evidence="8">cv. G240</strain>
    </source>
</reference>
<evidence type="ECO:0000259" key="5">
    <source>
        <dbReference type="Pfam" id="PF14214"/>
    </source>
</evidence>
<feature type="compositionally biased region" description="Basic residues" evidence="2">
    <location>
        <begin position="860"/>
        <end position="870"/>
    </location>
</feature>
<feature type="compositionally biased region" description="Polar residues" evidence="2">
    <location>
        <begin position="917"/>
        <end position="929"/>
    </location>
</feature>
<dbReference type="PANTHER" id="PTHR10492">
    <property type="match status" value="1"/>
</dbReference>
<evidence type="ECO:0000256" key="3">
    <source>
        <dbReference type="SAM" id="SignalP"/>
    </source>
</evidence>
<dbReference type="GO" id="GO:0043139">
    <property type="term" value="F:5'-3' DNA helicase activity"/>
    <property type="evidence" value="ECO:0007669"/>
    <property type="project" value="UniProtKB-EC"/>
</dbReference>
<dbReference type="Gene3D" id="3.40.50.300">
    <property type="entry name" value="P-loop containing nucleotide triphosphate hydrolases"/>
    <property type="match status" value="1"/>
</dbReference>